<accession>A0AAQ1UHB0</accession>
<dbReference type="InterPro" id="IPR046887">
    <property type="entry name" value="RsmE_PUA-like"/>
</dbReference>
<keyword evidence="3 10" id="KW-0963">Cytoplasm</keyword>
<dbReference type="GO" id="GO:0070475">
    <property type="term" value="P:rRNA base methylation"/>
    <property type="evidence" value="ECO:0007669"/>
    <property type="project" value="TreeGrafter"/>
</dbReference>
<evidence type="ECO:0000259" key="12">
    <source>
        <dbReference type="Pfam" id="PF20260"/>
    </source>
</evidence>
<dbReference type="GO" id="GO:0005737">
    <property type="term" value="C:cytoplasm"/>
    <property type="evidence" value="ECO:0007669"/>
    <property type="project" value="UniProtKB-SubCell"/>
</dbReference>
<dbReference type="GO" id="GO:0070042">
    <property type="term" value="F:rRNA (uridine-N3-)-methyltransferase activity"/>
    <property type="evidence" value="ECO:0007669"/>
    <property type="project" value="TreeGrafter"/>
</dbReference>
<dbReference type="Proteomes" id="UP000255283">
    <property type="component" value="Unassembled WGS sequence"/>
</dbReference>
<dbReference type="Pfam" id="PF04452">
    <property type="entry name" value="Methyltrans_RNA"/>
    <property type="match status" value="1"/>
</dbReference>
<comment type="caution">
    <text evidence="13">The sequence shown here is derived from an EMBL/GenBank/DDBJ whole genome shotgun (WGS) entry which is preliminary data.</text>
</comment>
<evidence type="ECO:0000256" key="3">
    <source>
        <dbReference type="ARBA" id="ARBA00022490"/>
    </source>
</evidence>
<dbReference type="PANTHER" id="PTHR30027:SF3">
    <property type="entry name" value="16S RRNA (URACIL(1498)-N(3))-METHYLTRANSFERASE"/>
    <property type="match status" value="1"/>
</dbReference>
<protein>
    <recommendedName>
        <fullName evidence="10">Ribosomal RNA small subunit methyltransferase E</fullName>
        <ecNumber evidence="10">2.1.1.193</ecNumber>
    </recommendedName>
</protein>
<name>A0AAQ1UHB0_9BACT</name>
<comment type="subcellular location">
    <subcellularLocation>
        <location evidence="1 10">Cytoplasm</location>
    </subcellularLocation>
</comment>
<dbReference type="Pfam" id="PF20260">
    <property type="entry name" value="PUA_4"/>
    <property type="match status" value="1"/>
</dbReference>
<evidence type="ECO:0000256" key="1">
    <source>
        <dbReference type="ARBA" id="ARBA00004496"/>
    </source>
</evidence>
<evidence type="ECO:0000256" key="10">
    <source>
        <dbReference type="PIRNR" id="PIRNR015601"/>
    </source>
</evidence>
<dbReference type="RefSeq" id="WP_115153162.1">
    <property type="nucleotide sequence ID" value="NZ_DBFWLE010000018.1"/>
</dbReference>
<comment type="function">
    <text evidence="8 10">Specifically methylates the N3 position of the uracil ring of uridine 1498 (m3U1498) in 16S rRNA. Acts on the fully assembled 30S ribosomal subunit.</text>
</comment>
<dbReference type="CDD" id="cd18084">
    <property type="entry name" value="RsmE-like"/>
    <property type="match status" value="1"/>
</dbReference>
<dbReference type="EMBL" id="UGTJ01000001">
    <property type="protein sequence ID" value="SUB79252.1"/>
    <property type="molecule type" value="Genomic_DNA"/>
</dbReference>
<dbReference type="PANTHER" id="PTHR30027">
    <property type="entry name" value="RIBOSOMAL RNA SMALL SUBUNIT METHYLTRANSFERASE E"/>
    <property type="match status" value="1"/>
</dbReference>
<keyword evidence="6 10" id="KW-0808">Transferase</keyword>
<gene>
    <name evidence="13" type="primary">rsmE</name>
    <name evidence="13" type="ORF">NCTC13063_00510</name>
</gene>
<dbReference type="AlphaFoldDB" id="A0AAQ1UHB0"/>
<dbReference type="SUPFAM" id="SSF88697">
    <property type="entry name" value="PUA domain-like"/>
    <property type="match status" value="1"/>
</dbReference>
<feature type="domain" description="Ribosomal RNA small subunit methyltransferase E methyltransferase" evidence="11">
    <location>
        <begin position="77"/>
        <end position="235"/>
    </location>
</feature>
<evidence type="ECO:0000256" key="5">
    <source>
        <dbReference type="ARBA" id="ARBA00022603"/>
    </source>
</evidence>
<proteinExistence type="inferred from homology"/>
<dbReference type="EC" id="2.1.1.193" evidence="10"/>
<dbReference type="InterPro" id="IPR029028">
    <property type="entry name" value="Alpha/beta_knot_MTases"/>
</dbReference>
<evidence type="ECO:0000256" key="7">
    <source>
        <dbReference type="ARBA" id="ARBA00022691"/>
    </source>
</evidence>
<dbReference type="NCBIfam" id="NF008702">
    <property type="entry name" value="PRK11713.6-1"/>
    <property type="match status" value="1"/>
</dbReference>
<reference evidence="13 14" key="1">
    <citation type="submission" date="2018-06" db="EMBL/GenBank/DDBJ databases">
        <authorList>
            <consortium name="Pathogen Informatics"/>
            <person name="Doyle S."/>
        </authorList>
    </citation>
    <scope>NUCLEOTIDE SEQUENCE [LARGE SCALE GENOMIC DNA]</scope>
    <source>
        <strain evidence="13 14">NCTC13063</strain>
    </source>
</reference>
<evidence type="ECO:0000256" key="9">
    <source>
        <dbReference type="ARBA" id="ARBA00047944"/>
    </source>
</evidence>
<keyword evidence="7 10" id="KW-0949">S-adenosyl-L-methionine</keyword>
<keyword evidence="5 10" id="KW-0489">Methyltransferase</keyword>
<sequence length="244" mass="28116">MKETRYFYVPDAARQSELPEEEAGHALRVLRLKAGDEMFLMDGVGTFFRAEVTVAAGKHCMYEIKDRFPQHPTWRGHIHLAIAPTKMMERMEWMVEKATEVGFDEISFLECKFSERKVLRADRVEKIVVSAIKQSRKAWKPVVNTMCSFGEFMAVEHPGRKYICHCYEEFPKKDFFSEIQETIDYEDNEDILVLVGPEGDFSVDEVQLALEKGYESVSLGRSRLRTETAGLSAVMMANLARRIQ</sequence>
<comment type="catalytic activity">
    <reaction evidence="9 10">
        <text>uridine(1498) in 16S rRNA + S-adenosyl-L-methionine = N(3)-methyluridine(1498) in 16S rRNA + S-adenosyl-L-homocysteine + H(+)</text>
        <dbReference type="Rhea" id="RHEA:42920"/>
        <dbReference type="Rhea" id="RHEA-COMP:10283"/>
        <dbReference type="Rhea" id="RHEA-COMP:10284"/>
        <dbReference type="ChEBI" id="CHEBI:15378"/>
        <dbReference type="ChEBI" id="CHEBI:57856"/>
        <dbReference type="ChEBI" id="CHEBI:59789"/>
        <dbReference type="ChEBI" id="CHEBI:65315"/>
        <dbReference type="ChEBI" id="CHEBI:74502"/>
        <dbReference type="EC" id="2.1.1.193"/>
    </reaction>
</comment>
<organism evidence="13 14">
    <name type="scientific">Segatella buccae</name>
    <dbReference type="NCBI Taxonomy" id="28126"/>
    <lineage>
        <taxon>Bacteria</taxon>
        <taxon>Pseudomonadati</taxon>
        <taxon>Bacteroidota</taxon>
        <taxon>Bacteroidia</taxon>
        <taxon>Bacteroidales</taxon>
        <taxon>Prevotellaceae</taxon>
        <taxon>Segatella</taxon>
    </lineage>
</organism>
<dbReference type="SUPFAM" id="SSF75217">
    <property type="entry name" value="alpha/beta knot"/>
    <property type="match status" value="1"/>
</dbReference>
<dbReference type="InterPro" id="IPR046886">
    <property type="entry name" value="RsmE_MTase_dom"/>
</dbReference>
<evidence type="ECO:0000313" key="13">
    <source>
        <dbReference type="EMBL" id="SUB79252.1"/>
    </source>
</evidence>
<keyword evidence="4 10" id="KW-0698">rRNA processing</keyword>
<dbReference type="InterPro" id="IPR029026">
    <property type="entry name" value="tRNA_m1G_MTases_N"/>
</dbReference>
<dbReference type="PIRSF" id="PIRSF015601">
    <property type="entry name" value="MTase_slr0722"/>
    <property type="match status" value="1"/>
</dbReference>
<dbReference type="InterPro" id="IPR015947">
    <property type="entry name" value="PUA-like_sf"/>
</dbReference>
<comment type="similarity">
    <text evidence="2 10">Belongs to the RNA methyltransferase RsmE family.</text>
</comment>
<feature type="domain" description="Ribosomal RNA small subunit methyltransferase E PUA-like" evidence="12">
    <location>
        <begin position="18"/>
        <end position="59"/>
    </location>
</feature>
<evidence type="ECO:0000256" key="2">
    <source>
        <dbReference type="ARBA" id="ARBA00005528"/>
    </source>
</evidence>
<dbReference type="NCBIfam" id="TIGR00046">
    <property type="entry name" value="RsmE family RNA methyltransferase"/>
    <property type="match status" value="1"/>
</dbReference>
<dbReference type="InterPro" id="IPR006700">
    <property type="entry name" value="RsmE"/>
</dbReference>
<evidence type="ECO:0000259" key="11">
    <source>
        <dbReference type="Pfam" id="PF04452"/>
    </source>
</evidence>
<evidence type="ECO:0000256" key="8">
    <source>
        <dbReference type="ARBA" id="ARBA00025699"/>
    </source>
</evidence>
<evidence type="ECO:0000313" key="14">
    <source>
        <dbReference type="Proteomes" id="UP000255283"/>
    </source>
</evidence>
<evidence type="ECO:0000256" key="6">
    <source>
        <dbReference type="ARBA" id="ARBA00022679"/>
    </source>
</evidence>
<dbReference type="Gene3D" id="3.40.1280.10">
    <property type="match status" value="1"/>
</dbReference>
<dbReference type="Gene3D" id="2.40.240.20">
    <property type="entry name" value="Hypothetical PUA domain-like, domain 1"/>
    <property type="match status" value="1"/>
</dbReference>
<evidence type="ECO:0000256" key="4">
    <source>
        <dbReference type="ARBA" id="ARBA00022552"/>
    </source>
</evidence>